<keyword evidence="7" id="KW-0448">Lipopolysaccharide biosynthesis</keyword>
<feature type="transmembrane region" description="Helical" evidence="7">
    <location>
        <begin position="16"/>
        <end position="34"/>
    </location>
</feature>
<dbReference type="InterPro" id="IPR039901">
    <property type="entry name" value="Kdotransferase"/>
</dbReference>
<keyword evidence="7" id="KW-1003">Cell membrane</keyword>
<dbReference type="Proteomes" id="UP001595478">
    <property type="component" value="Unassembled WGS sequence"/>
</dbReference>
<evidence type="ECO:0000256" key="2">
    <source>
        <dbReference type="ARBA" id="ARBA00012621"/>
    </source>
</evidence>
<keyword evidence="4 7" id="KW-0808">Transferase</keyword>
<reference evidence="10" key="1">
    <citation type="journal article" date="2019" name="Int. J. Syst. Evol. Microbiol.">
        <title>The Global Catalogue of Microorganisms (GCM) 10K type strain sequencing project: providing services to taxonomists for standard genome sequencing and annotation.</title>
        <authorList>
            <consortium name="The Broad Institute Genomics Platform"/>
            <consortium name="The Broad Institute Genome Sequencing Center for Infectious Disease"/>
            <person name="Wu L."/>
            <person name="Ma J."/>
        </authorList>
    </citation>
    <scope>NUCLEOTIDE SEQUENCE [LARGE SCALE GENOMIC DNA]</scope>
    <source>
        <strain evidence="10">KCTC 52473</strain>
    </source>
</reference>
<comment type="function">
    <text evidence="7">Involved in lipopolysaccharide (LPS) biosynthesis. Catalyzes the transfer of 3-deoxy-D-manno-octulosonate (Kdo) residue(s) from CMP-Kdo to lipid IV(A), the tetraacyldisaccharide-1,4'-bisphosphate precursor of lipid A.</text>
</comment>
<proteinExistence type="inferred from homology"/>
<dbReference type="Gene3D" id="3.40.50.2000">
    <property type="entry name" value="Glycogen Phosphorylase B"/>
    <property type="match status" value="1"/>
</dbReference>
<evidence type="ECO:0000256" key="3">
    <source>
        <dbReference type="ARBA" id="ARBA00019077"/>
    </source>
</evidence>
<name>A0ABV7FWX4_9ALTE</name>
<comment type="pathway">
    <text evidence="1 7">Bacterial outer membrane biogenesis; LPS core biosynthesis.</text>
</comment>
<keyword evidence="10" id="KW-1185">Reference proteome</keyword>
<feature type="domain" description="3-deoxy-D-manno-octulosonic-acid transferase N-terminal" evidence="8">
    <location>
        <begin position="51"/>
        <end position="227"/>
    </location>
</feature>
<sequence>MNQAVSLSVSHHFWRYLYTFILLLLLPFYLALNFKKLRAGDTNKLSANRSFLERFGRLPDGADSASVLFHCVSVGEVNAAAKLIQRILEEYPEHKILLTTSSVTGAYHAQQVFSDKVIHGFLPMDIPLVMNRFIARIPLKLVCITEVEIWPNMLNACWKKNIPVCLLNARMSDNSLSTYKRLSKVFRPALRKFSYIFAQNQSSYENFLSLGLFKSQVRLSKNMKFDVKKEVEDDAKAQCLRKYFVLENKKVLVCASSHDPEEKMLLSCFSSLKTTHPELALIVVPRHPHRFDEVFELCKASGWRTSRYTSHSDRHGMLSSGTEADILLLDVMGWLKAAYAAGDYAFIGGSFADKGGHNALECAVYCKPMLMGPSIFNNPTICQQLAQYGALSIVDSQEALDETLATWIDNPNTAFTAGKSSQQVLQSNTGAVDDTLAVLSELL</sequence>
<gene>
    <name evidence="9" type="ORF">ACFOHL_15335</name>
</gene>
<evidence type="ECO:0000313" key="9">
    <source>
        <dbReference type="EMBL" id="MFC3122997.1"/>
    </source>
</evidence>
<dbReference type="EMBL" id="JBHRSW010000043">
    <property type="protein sequence ID" value="MFC3122997.1"/>
    <property type="molecule type" value="Genomic_DNA"/>
</dbReference>
<dbReference type="PANTHER" id="PTHR42755">
    <property type="entry name" value="3-DEOXY-MANNO-OCTULOSONATE CYTIDYLYLTRANSFERASE"/>
    <property type="match status" value="1"/>
</dbReference>
<evidence type="ECO:0000256" key="4">
    <source>
        <dbReference type="ARBA" id="ARBA00022679"/>
    </source>
</evidence>
<comment type="subcellular location">
    <subcellularLocation>
        <location evidence="7">Cell membrane</location>
    </subcellularLocation>
</comment>
<dbReference type="PANTHER" id="PTHR42755:SF1">
    <property type="entry name" value="3-DEOXY-D-MANNO-OCTULOSONIC ACID TRANSFERASE, MITOCHONDRIAL-RELATED"/>
    <property type="match status" value="1"/>
</dbReference>
<evidence type="ECO:0000256" key="5">
    <source>
        <dbReference type="ARBA" id="ARBA00031445"/>
    </source>
</evidence>
<comment type="catalytic activity">
    <reaction evidence="6 7">
        <text>lipid IVA (E. coli) + CMP-3-deoxy-beta-D-manno-octulosonate = alpha-Kdo-(2-&gt;6)-lipid IVA (E. coli) + CMP + H(+)</text>
        <dbReference type="Rhea" id="RHEA:28066"/>
        <dbReference type="ChEBI" id="CHEBI:15378"/>
        <dbReference type="ChEBI" id="CHEBI:58603"/>
        <dbReference type="ChEBI" id="CHEBI:60364"/>
        <dbReference type="ChEBI" id="CHEBI:60377"/>
        <dbReference type="ChEBI" id="CHEBI:85987"/>
        <dbReference type="EC" id="2.4.99.12"/>
    </reaction>
</comment>
<dbReference type="Gene3D" id="3.40.50.11720">
    <property type="entry name" value="3-Deoxy-D-manno-octulosonic-acid transferase, N-terminal domain"/>
    <property type="match status" value="1"/>
</dbReference>
<comment type="caution">
    <text evidence="9">The sequence shown here is derived from an EMBL/GenBank/DDBJ whole genome shotgun (WGS) entry which is preliminary data.</text>
</comment>
<comment type="similarity">
    <text evidence="7">Belongs to the glycosyltransferase group 1 family.</text>
</comment>
<keyword evidence="7" id="KW-1133">Transmembrane helix</keyword>
<keyword evidence="7" id="KW-0472">Membrane</keyword>
<evidence type="ECO:0000259" key="8">
    <source>
        <dbReference type="Pfam" id="PF04413"/>
    </source>
</evidence>
<evidence type="ECO:0000256" key="7">
    <source>
        <dbReference type="RuleBase" id="RU365103"/>
    </source>
</evidence>
<dbReference type="SUPFAM" id="SSF53756">
    <property type="entry name" value="UDP-Glycosyltransferase/glycogen phosphorylase"/>
    <property type="match status" value="1"/>
</dbReference>
<evidence type="ECO:0000256" key="1">
    <source>
        <dbReference type="ARBA" id="ARBA00004713"/>
    </source>
</evidence>
<dbReference type="GO" id="GO:0016740">
    <property type="term" value="F:transferase activity"/>
    <property type="evidence" value="ECO:0007669"/>
    <property type="project" value="UniProtKB-KW"/>
</dbReference>
<dbReference type="InterPro" id="IPR007507">
    <property type="entry name" value="Glycos_transf_N"/>
</dbReference>
<accession>A0ABV7FWX4</accession>
<dbReference type="InterPro" id="IPR038107">
    <property type="entry name" value="Glycos_transf_N_sf"/>
</dbReference>
<evidence type="ECO:0000256" key="6">
    <source>
        <dbReference type="ARBA" id="ARBA00049183"/>
    </source>
</evidence>
<dbReference type="RefSeq" id="WP_376921122.1">
    <property type="nucleotide sequence ID" value="NZ_JBHRSW010000043.1"/>
</dbReference>
<dbReference type="Pfam" id="PF04413">
    <property type="entry name" value="Glycos_transf_N"/>
    <property type="match status" value="1"/>
</dbReference>
<organism evidence="9 10">
    <name type="scientific">Agaribacter flavus</name>
    <dbReference type="NCBI Taxonomy" id="1902781"/>
    <lineage>
        <taxon>Bacteria</taxon>
        <taxon>Pseudomonadati</taxon>
        <taxon>Pseudomonadota</taxon>
        <taxon>Gammaproteobacteria</taxon>
        <taxon>Alteromonadales</taxon>
        <taxon>Alteromonadaceae</taxon>
        <taxon>Agaribacter</taxon>
    </lineage>
</organism>
<dbReference type="EC" id="2.4.99.12" evidence="2 7"/>
<keyword evidence="7" id="KW-0812">Transmembrane</keyword>
<protein>
    <recommendedName>
        <fullName evidence="3 7">3-deoxy-D-manno-octulosonic acid transferase</fullName>
        <shortName evidence="7">Kdo transferase</shortName>
        <ecNumber evidence="2 7">2.4.99.12</ecNumber>
    </recommendedName>
    <alternativeName>
        <fullName evidence="5 7">Lipid IV(A) 3-deoxy-D-manno-octulosonic acid transferase</fullName>
    </alternativeName>
</protein>
<evidence type="ECO:0000313" key="10">
    <source>
        <dbReference type="Proteomes" id="UP001595478"/>
    </source>
</evidence>